<evidence type="ECO:0000256" key="3">
    <source>
        <dbReference type="ARBA" id="ARBA00022827"/>
    </source>
</evidence>
<gene>
    <name evidence="6" type="ORF">M501DRAFT_944641</name>
</gene>
<evidence type="ECO:0000256" key="4">
    <source>
        <dbReference type="ARBA" id="ARBA00023002"/>
    </source>
</evidence>
<keyword evidence="3" id="KW-0274">FAD</keyword>
<dbReference type="InterPro" id="IPR016166">
    <property type="entry name" value="FAD-bd_PCMH"/>
</dbReference>
<dbReference type="GO" id="GO:0071949">
    <property type="term" value="F:FAD binding"/>
    <property type="evidence" value="ECO:0007669"/>
    <property type="project" value="InterPro"/>
</dbReference>
<keyword evidence="7" id="KW-1185">Reference proteome</keyword>
<evidence type="ECO:0000313" key="6">
    <source>
        <dbReference type="EMBL" id="KAF2834216.1"/>
    </source>
</evidence>
<keyword evidence="4" id="KW-0560">Oxidoreductase</keyword>
<evidence type="ECO:0000313" key="7">
    <source>
        <dbReference type="Proteomes" id="UP000799429"/>
    </source>
</evidence>
<dbReference type="InterPro" id="IPR050416">
    <property type="entry name" value="FAD-linked_Oxidoreductase"/>
</dbReference>
<accession>A0A9P4S2I9</accession>
<evidence type="ECO:0000256" key="1">
    <source>
        <dbReference type="ARBA" id="ARBA00005466"/>
    </source>
</evidence>
<keyword evidence="2" id="KW-0285">Flavoprotein</keyword>
<dbReference type="OrthoDB" id="2151789at2759"/>
<dbReference type="InterPro" id="IPR016167">
    <property type="entry name" value="FAD-bd_PCMH_sub1"/>
</dbReference>
<name>A0A9P4S2I9_9PEZI</name>
<dbReference type="PANTHER" id="PTHR42973:SF54">
    <property type="entry name" value="FAD-BINDING PCMH-TYPE DOMAIN-CONTAINING PROTEIN"/>
    <property type="match status" value="1"/>
</dbReference>
<dbReference type="Gene3D" id="3.30.43.10">
    <property type="entry name" value="Uridine Diphospho-n-acetylenolpyruvylglucosamine Reductase, domain 2"/>
    <property type="match status" value="1"/>
</dbReference>
<dbReference type="PANTHER" id="PTHR42973">
    <property type="entry name" value="BINDING OXIDOREDUCTASE, PUTATIVE (AFU_ORTHOLOGUE AFUA_1G17690)-RELATED"/>
    <property type="match status" value="1"/>
</dbReference>
<evidence type="ECO:0000259" key="5">
    <source>
        <dbReference type="PROSITE" id="PS51387"/>
    </source>
</evidence>
<dbReference type="GO" id="GO:0016491">
    <property type="term" value="F:oxidoreductase activity"/>
    <property type="evidence" value="ECO:0007669"/>
    <property type="project" value="UniProtKB-KW"/>
</dbReference>
<dbReference type="InterPro" id="IPR006094">
    <property type="entry name" value="Oxid_FAD_bind_N"/>
</dbReference>
<dbReference type="SUPFAM" id="SSF56176">
    <property type="entry name" value="FAD-binding/transporter-associated domain-like"/>
    <property type="match status" value="1"/>
</dbReference>
<reference evidence="6" key="1">
    <citation type="journal article" date="2020" name="Stud. Mycol.">
        <title>101 Dothideomycetes genomes: a test case for predicting lifestyles and emergence of pathogens.</title>
        <authorList>
            <person name="Haridas S."/>
            <person name="Albert R."/>
            <person name="Binder M."/>
            <person name="Bloem J."/>
            <person name="Labutti K."/>
            <person name="Salamov A."/>
            <person name="Andreopoulos B."/>
            <person name="Baker S."/>
            <person name="Barry K."/>
            <person name="Bills G."/>
            <person name="Bluhm B."/>
            <person name="Cannon C."/>
            <person name="Castanera R."/>
            <person name="Culley D."/>
            <person name="Daum C."/>
            <person name="Ezra D."/>
            <person name="Gonzalez J."/>
            <person name="Henrissat B."/>
            <person name="Kuo A."/>
            <person name="Liang C."/>
            <person name="Lipzen A."/>
            <person name="Lutzoni F."/>
            <person name="Magnuson J."/>
            <person name="Mondo S."/>
            <person name="Nolan M."/>
            <person name="Ohm R."/>
            <person name="Pangilinan J."/>
            <person name="Park H.-J."/>
            <person name="Ramirez L."/>
            <person name="Alfaro M."/>
            <person name="Sun H."/>
            <person name="Tritt A."/>
            <person name="Yoshinaga Y."/>
            <person name="Zwiers L.-H."/>
            <person name="Turgeon B."/>
            <person name="Goodwin S."/>
            <person name="Spatafora J."/>
            <person name="Crous P."/>
            <person name="Grigoriev I."/>
        </authorList>
    </citation>
    <scope>NUCLEOTIDE SEQUENCE</scope>
    <source>
        <strain evidence="6">CBS 101060</strain>
    </source>
</reference>
<organism evidence="6 7">
    <name type="scientific">Patellaria atrata CBS 101060</name>
    <dbReference type="NCBI Taxonomy" id="1346257"/>
    <lineage>
        <taxon>Eukaryota</taxon>
        <taxon>Fungi</taxon>
        <taxon>Dikarya</taxon>
        <taxon>Ascomycota</taxon>
        <taxon>Pezizomycotina</taxon>
        <taxon>Dothideomycetes</taxon>
        <taxon>Dothideomycetes incertae sedis</taxon>
        <taxon>Patellariales</taxon>
        <taxon>Patellariaceae</taxon>
        <taxon>Patellaria</taxon>
    </lineage>
</organism>
<dbReference type="EMBL" id="MU006124">
    <property type="protein sequence ID" value="KAF2834216.1"/>
    <property type="molecule type" value="Genomic_DNA"/>
</dbReference>
<dbReference type="Gene3D" id="3.40.462.20">
    <property type="match status" value="1"/>
</dbReference>
<dbReference type="AlphaFoldDB" id="A0A9P4S2I9"/>
<dbReference type="Gene3D" id="3.30.465.10">
    <property type="match status" value="1"/>
</dbReference>
<feature type="non-terminal residue" evidence="6">
    <location>
        <position position="1"/>
    </location>
</feature>
<protein>
    <submittedName>
        <fullName evidence="6">FAD-binding domain-containing protein</fullName>
    </submittedName>
</protein>
<comment type="similarity">
    <text evidence="1">Belongs to the oxygen-dependent FAD-linked oxidoreductase family.</text>
</comment>
<sequence length="432" mass="46677">SQTCWFNPACVVRPDSATGVSKIIKIVAFLHVEFAVRSGGHSPNPGWSSIDSGILIDLGRLNRTTVTSSQEVAQVGPGAKWSDVIEYLDPYSLTVLGGRVPSVGVGGLILGVGGVSHFTAEYGLVADTLKNVEVVLADGTIVNANPNQNADLFWALKGGGPNFGIVTRFDLATVPINNLWFQSTTHAPDQATAILEAFAEWQNNDDPKGSTIIVITNTFCNIGLVYSAPVELPPCFRPFYDIPVLQTAVPSIKASVLNLSNIIAAASPPTPIRHDYRGASSKVDIQLYKEVHAFWAAKTAEVSAATGANMTFVVQHIPKSAVDAGNRNGGNPLGLESITQQWWTSIMDWTSPEHDELVRGVGIATTRKWKELGQLRASHLPFVYMNDASRDQNPLATYPQANLARLKAIARKYDRTGVFQTLQKEGFLLSKL</sequence>
<evidence type="ECO:0000256" key="2">
    <source>
        <dbReference type="ARBA" id="ARBA00022630"/>
    </source>
</evidence>
<dbReference type="InterPro" id="IPR016169">
    <property type="entry name" value="FAD-bd_PCMH_sub2"/>
</dbReference>
<comment type="caution">
    <text evidence="6">The sequence shown here is derived from an EMBL/GenBank/DDBJ whole genome shotgun (WGS) entry which is preliminary data.</text>
</comment>
<feature type="domain" description="FAD-binding PCMH-type" evidence="5">
    <location>
        <begin position="4"/>
        <end position="176"/>
    </location>
</feature>
<proteinExistence type="inferred from homology"/>
<dbReference type="Pfam" id="PF01565">
    <property type="entry name" value="FAD_binding_4"/>
    <property type="match status" value="1"/>
</dbReference>
<dbReference type="Proteomes" id="UP000799429">
    <property type="component" value="Unassembled WGS sequence"/>
</dbReference>
<dbReference type="InterPro" id="IPR036318">
    <property type="entry name" value="FAD-bd_PCMH-like_sf"/>
</dbReference>
<dbReference type="PROSITE" id="PS51387">
    <property type="entry name" value="FAD_PCMH"/>
    <property type="match status" value="1"/>
</dbReference>